<evidence type="ECO:0000256" key="7">
    <source>
        <dbReference type="SAM" id="MobiDB-lite"/>
    </source>
</evidence>
<comment type="similarity">
    <text evidence="2 6">Belongs to the Mediator complex subunit 10 family.</text>
</comment>
<sequence>MAGTPGPSPAVQQQAPPPLPDPQSPRESVSPPPPDGPLGDVEEEIRALHQALYELGCAVLDAHGPQKSAGGGPPKPLVPTKVNQVVAHLGRIEDIAEHINVLVPIQILDDVDNSRNPTTVTRDRIERAATENQFMHGKISAIEDYRSELLDALQEHFPEAAAAATTSQ</sequence>
<dbReference type="InterPro" id="IPR019145">
    <property type="entry name" value="Mediator_Med10"/>
</dbReference>
<evidence type="ECO:0000256" key="1">
    <source>
        <dbReference type="ARBA" id="ARBA00004123"/>
    </source>
</evidence>
<evidence type="ECO:0000313" key="8">
    <source>
        <dbReference type="EMBL" id="KZV81453.1"/>
    </source>
</evidence>
<keyword evidence="3 6" id="KW-0805">Transcription regulation</keyword>
<dbReference type="STRING" id="1314781.A0A165BXY2"/>
<proteinExistence type="inferred from homology"/>
<dbReference type="FunCoup" id="A0A165BXY2">
    <property type="interactions" value="440"/>
</dbReference>
<protein>
    <recommendedName>
        <fullName evidence="6">Mediator of RNA polymerase II transcription subunit 10</fullName>
    </recommendedName>
    <alternativeName>
        <fullName evidence="6">Mediator complex subunit 10</fullName>
    </alternativeName>
</protein>
<keyword evidence="9" id="KW-1185">Reference proteome</keyword>
<dbReference type="AlphaFoldDB" id="A0A165BXY2"/>
<evidence type="ECO:0000256" key="5">
    <source>
        <dbReference type="ARBA" id="ARBA00023242"/>
    </source>
</evidence>
<evidence type="ECO:0000256" key="4">
    <source>
        <dbReference type="ARBA" id="ARBA00023163"/>
    </source>
</evidence>
<dbReference type="GO" id="GO:0003712">
    <property type="term" value="F:transcription coregulator activity"/>
    <property type="evidence" value="ECO:0007669"/>
    <property type="project" value="InterPro"/>
</dbReference>
<keyword evidence="6" id="KW-0010">Activator</keyword>
<feature type="region of interest" description="Disordered" evidence="7">
    <location>
        <begin position="1"/>
        <end position="43"/>
    </location>
</feature>
<dbReference type="Pfam" id="PF09748">
    <property type="entry name" value="Med10"/>
    <property type="match status" value="1"/>
</dbReference>
<dbReference type="InParanoid" id="A0A165BXY2"/>
<evidence type="ECO:0000256" key="6">
    <source>
        <dbReference type="RuleBase" id="RU364146"/>
    </source>
</evidence>
<comment type="subcellular location">
    <subcellularLocation>
        <location evidence="1 6">Nucleus</location>
    </subcellularLocation>
</comment>
<comment type="function">
    <text evidence="6">Component of the Mediator complex, a coactivator involved in the regulated transcription of nearly all RNA polymerase II-dependent genes. Mediator functions as a bridge to convey information from gene-specific regulatory proteins to the basal RNA polymerase II transcription machinery. Mediator is recruited to promoters by direct interactions with regulatory proteins and serves as a scaffold for the assembly of a functional preinitiation complex with RNA polymerase II and the general transcription factors.</text>
</comment>
<dbReference type="GO" id="GO:0006357">
    <property type="term" value="P:regulation of transcription by RNA polymerase II"/>
    <property type="evidence" value="ECO:0007669"/>
    <property type="project" value="InterPro"/>
</dbReference>
<evidence type="ECO:0000256" key="3">
    <source>
        <dbReference type="ARBA" id="ARBA00023015"/>
    </source>
</evidence>
<evidence type="ECO:0000313" key="9">
    <source>
        <dbReference type="Proteomes" id="UP000077266"/>
    </source>
</evidence>
<dbReference type="EMBL" id="KV426391">
    <property type="protein sequence ID" value="KZV81453.1"/>
    <property type="molecule type" value="Genomic_DNA"/>
</dbReference>
<dbReference type="GO" id="GO:0016592">
    <property type="term" value="C:mediator complex"/>
    <property type="evidence" value="ECO:0007669"/>
    <property type="project" value="InterPro"/>
</dbReference>
<dbReference type="OrthoDB" id="337270at2759"/>
<accession>A0A165BXY2</accession>
<keyword evidence="5 6" id="KW-0539">Nucleus</keyword>
<reference evidence="8 9" key="1">
    <citation type="journal article" date="2016" name="Mol. Biol. Evol.">
        <title>Comparative Genomics of Early-Diverging Mushroom-Forming Fungi Provides Insights into the Origins of Lignocellulose Decay Capabilities.</title>
        <authorList>
            <person name="Nagy L.G."/>
            <person name="Riley R."/>
            <person name="Tritt A."/>
            <person name="Adam C."/>
            <person name="Daum C."/>
            <person name="Floudas D."/>
            <person name="Sun H."/>
            <person name="Yadav J.S."/>
            <person name="Pangilinan J."/>
            <person name="Larsson K.H."/>
            <person name="Matsuura K."/>
            <person name="Barry K."/>
            <person name="Labutti K."/>
            <person name="Kuo R."/>
            <person name="Ohm R.A."/>
            <person name="Bhattacharya S.S."/>
            <person name="Shirouzu T."/>
            <person name="Yoshinaga Y."/>
            <person name="Martin F.M."/>
            <person name="Grigoriev I.V."/>
            <person name="Hibbett D.S."/>
        </authorList>
    </citation>
    <scope>NUCLEOTIDE SEQUENCE [LARGE SCALE GENOMIC DNA]</scope>
    <source>
        <strain evidence="8 9">HHB12029</strain>
    </source>
</reference>
<keyword evidence="4 6" id="KW-0804">Transcription</keyword>
<evidence type="ECO:0000256" key="2">
    <source>
        <dbReference type="ARBA" id="ARBA00005389"/>
    </source>
</evidence>
<comment type="subunit">
    <text evidence="6">Component of the Mediator complex.</text>
</comment>
<dbReference type="Proteomes" id="UP000077266">
    <property type="component" value="Unassembled WGS sequence"/>
</dbReference>
<name>A0A165BXY2_EXIGL</name>
<organism evidence="8 9">
    <name type="scientific">Exidia glandulosa HHB12029</name>
    <dbReference type="NCBI Taxonomy" id="1314781"/>
    <lineage>
        <taxon>Eukaryota</taxon>
        <taxon>Fungi</taxon>
        <taxon>Dikarya</taxon>
        <taxon>Basidiomycota</taxon>
        <taxon>Agaricomycotina</taxon>
        <taxon>Agaricomycetes</taxon>
        <taxon>Auriculariales</taxon>
        <taxon>Exidiaceae</taxon>
        <taxon>Exidia</taxon>
    </lineage>
</organism>
<gene>
    <name evidence="6" type="primary">MED10</name>
    <name evidence="8" type="ORF">EXIGLDRAFT_779700</name>
</gene>